<name>A0AAE0I1H8_9PEZI</name>
<evidence type="ECO:0000313" key="2">
    <source>
        <dbReference type="Proteomes" id="UP001283341"/>
    </source>
</evidence>
<reference evidence="1" key="1">
    <citation type="journal article" date="2023" name="Mol. Phylogenet. Evol.">
        <title>Genome-scale phylogeny and comparative genomics of the fungal order Sordariales.</title>
        <authorList>
            <person name="Hensen N."/>
            <person name="Bonometti L."/>
            <person name="Westerberg I."/>
            <person name="Brannstrom I.O."/>
            <person name="Guillou S."/>
            <person name="Cros-Aarteil S."/>
            <person name="Calhoun S."/>
            <person name="Haridas S."/>
            <person name="Kuo A."/>
            <person name="Mondo S."/>
            <person name="Pangilinan J."/>
            <person name="Riley R."/>
            <person name="LaButti K."/>
            <person name="Andreopoulos B."/>
            <person name="Lipzen A."/>
            <person name="Chen C."/>
            <person name="Yan M."/>
            <person name="Daum C."/>
            <person name="Ng V."/>
            <person name="Clum A."/>
            <person name="Steindorff A."/>
            <person name="Ohm R.A."/>
            <person name="Martin F."/>
            <person name="Silar P."/>
            <person name="Natvig D.O."/>
            <person name="Lalanne C."/>
            <person name="Gautier V."/>
            <person name="Ament-Velasquez S.L."/>
            <person name="Kruys A."/>
            <person name="Hutchinson M.I."/>
            <person name="Powell A.J."/>
            <person name="Barry K."/>
            <person name="Miller A.N."/>
            <person name="Grigoriev I.V."/>
            <person name="Debuchy R."/>
            <person name="Gladieux P."/>
            <person name="Hiltunen Thoren M."/>
            <person name="Johannesson H."/>
        </authorList>
    </citation>
    <scope>NUCLEOTIDE SEQUENCE</scope>
    <source>
        <strain evidence="1">CBS 118394</strain>
    </source>
</reference>
<dbReference type="AlphaFoldDB" id="A0AAE0I1H8"/>
<dbReference type="Proteomes" id="UP001283341">
    <property type="component" value="Unassembled WGS sequence"/>
</dbReference>
<organism evidence="1 2">
    <name type="scientific">Apodospora peruviana</name>
    <dbReference type="NCBI Taxonomy" id="516989"/>
    <lineage>
        <taxon>Eukaryota</taxon>
        <taxon>Fungi</taxon>
        <taxon>Dikarya</taxon>
        <taxon>Ascomycota</taxon>
        <taxon>Pezizomycotina</taxon>
        <taxon>Sordariomycetes</taxon>
        <taxon>Sordariomycetidae</taxon>
        <taxon>Sordariales</taxon>
        <taxon>Lasiosphaeriaceae</taxon>
        <taxon>Apodospora</taxon>
    </lineage>
</organism>
<comment type="caution">
    <text evidence="1">The sequence shown here is derived from an EMBL/GenBank/DDBJ whole genome shotgun (WGS) entry which is preliminary data.</text>
</comment>
<accession>A0AAE0I1H8</accession>
<dbReference type="EMBL" id="JAUEDM010000005">
    <property type="protein sequence ID" value="KAK3316858.1"/>
    <property type="molecule type" value="Genomic_DNA"/>
</dbReference>
<evidence type="ECO:0000313" key="1">
    <source>
        <dbReference type="EMBL" id="KAK3316858.1"/>
    </source>
</evidence>
<gene>
    <name evidence="1" type="ORF">B0H66DRAFT_562305</name>
</gene>
<protein>
    <submittedName>
        <fullName evidence="1">Uncharacterized protein</fullName>
    </submittedName>
</protein>
<keyword evidence="2" id="KW-1185">Reference proteome</keyword>
<proteinExistence type="predicted"/>
<sequence>MPHERPPLPVHGAHEDCNHYKFRDDGLMYLYDPANPALEDLYLIDRNNIKLRRGQPIKFPGGLYLHCVDGEGGVYVEVDCSWCQEGQQRWDLGIRWNRAHVVDFAHWLHTRWQARWVMLKTRAANNGEPEPRIPPRTRVLAYVAPGTWDTEAMTVL</sequence>
<reference evidence="1" key="2">
    <citation type="submission" date="2023-06" db="EMBL/GenBank/DDBJ databases">
        <authorList>
            <consortium name="Lawrence Berkeley National Laboratory"/>
            <person name="Haridas S."/>
            <person name="Hensen N."/>
            <person name="Bonometti L."/>
            <person name="Westerberg I."/>
            <person name="Brannstrom I.O."/>
            <person name="Guillou S."/>
            <person name="Cros-Aarteil S."/>
            <person name="Calhoun S."/>
            <person name="Kuo A."/>
            <person name="Mondo S."/>
            <person name="Pangilinan J."/>
            <person name="Riley R."/>
            <person name="Labutti K."/>
            <person name="Andreopoulos B."/>
            <person name="Lipzen A."/>
            <person name="Chen C."/>
            <person name="Yanf M."/>
            <person name="Daum C."/>
            <person name="Ng V."/>
            <person name="Clum A."/>
            <person name="Steindorff A."/>
            <person name="Ohm R."/>
            <person name="Martin F."/>
            <person name="Silar P."/>
            <person name="Natvig D."/>
            <person name="Lalanne C."/>
            <person name="Gautier V."/>
            <person name="Ament-Velasquez S.L."/>
            <person name="Kruys A."/>
            <person name="Hutchinson M.I."/>
            <person name="Powell A.J."/>
            <person name="Barry K."/>
            <person name="Miller A.N."/>
            <person name="Grigoriev I.V."/>
            <person name="Debuchy R."/>
            <person name="Gladieux P."/>
            <person name="Thoren M.H."/>
            <person name="Johannesson H."/>
        </authorList>
    </citation>
    <scope>NUCLEOTIDE SEQUENCE</scope>
    <source>
        <strain evidence="1">CBS 118394</strain>
    </source>
</reference>